<evidence type="ECO:0000313" key="10">
    <source>
        <dbReference type="EMBL" id="GAA0688694.1"/>
    </source>
</evidence>
<organism evidence="10 11">
    <name type="scientific">Marinobacterium maritimum</name>
    <dbReference type="NCBI Taxonomy" id="500162"/>
    <lineage>
        <taxon>Bacteria</taxon>
        <taxon>Pseudomonadati</taxon>
        <taxon>Pseudomonadota</taxon>
        <taxon>Gammaproteobacteria</taxon>
        <taxon>Oceanospirillales</taxon>
        <taxon>Oceanospirillaceae</taxon>
        <taxon>Marinobacterium</taxon>
    </lineage>
</organism>
<dbReference type="PANTHER" id="PTHR30033">
    <property type="entry name" value="FLAGELLAR HOOK-ASSOCIATED PROTEIN 1"/>
    <property type="match status" value="1"/>
</dbReference>
<evidence type="ECO:0000256" key="1">
    <source>
        <dbReference type="ARBA" id="ARBA00004365"/>
    </source>
</evidence>
<gene>
    <name evidence="10" type="primary">flgK</name>
    <name evidence="10" type="ORF">GCM10009104_13670</name>
</gene>
<evidence type="ECO:0000259" key="9">
    <source>
        <dbReference type="Pfam" id="PF22638"/>
    </source>
</evidence>
<sequence>MSSSILSIGVQALNANQTALSYVGQNIANVNTEGYTRQTVQMSTQQPPVLGVEVTDIKRMTDMFMVRQVWADTSTFSSNEAYSQKIAQLDSLLVSDATSLSTSMDSYFASLQQVVDDPLFIANRELFLAEADSLANSFNSFDSKLRSQSDLVNTEIRSMVDSVNSITENIASLNVQIGKLEAAGQNSNSLQDERDLLVKQLSGYVTANVTSQDGVTYNVTMGTGQPLVIGNSAAKLDVRNSAADPTQIDIFMSNASGVEARVTNQLGSGAIGGLVQYRDNVLQPTISEIGRLAIVFSETMNQQHRKGMDLNGEMGQDLFAPIKTGQVTAHADNESKGVSTRVDFYNVEELTGSDYRFDVTGIDTYRVTRLSDGAKFNLDDMNVVTSSADLLAAEQAGNTPVYFEDTVNGTLQVSMDGMTFTLKGNKATGDSYLIQPTRTGAQLMDAELTNPKMLALASPLRVEPATSNSGNAEVTSITITNAEDTSPLRAGDAILPLEIVFNAPDATGQITYTVYDNRDPDNPVAMTGMENLPYTAGEPITFETDGYEVVLENQPEPGDRFTIEFNTDGYSDNSNALAMSDLQDKRLVNGFSYQDTYGQMLAKVGTQASNAEVAYTASRAVKISSEDALQSVAGVNLDEEAARLVQYQQAYSAAAQIISAYQTMFDSLISAVRS</sequence>
<keyword evidence="10" id="KW-0966">Cell projection</keyword>
<comment type="subcellular location">
    <subcellularLocation>
        <location evidence="1">Bacterial flagellum</location>
    </subcellularLocation>
    <subcellularLocation>
        <location evidence="2">Secreted</location>
    </subcellularLocation>
</comment>
<keyword evidence="6" id="KW-0975">Bacterial flagellum</keyword>
<dbReference type="PANTHER" id="PTHR30033:SF1">
    <property type="entry name" value="FLAGELLAR HOOK-ASSOCIATED PROTEIN 1"/>
    <property type="match status" value="1"/>
</dbReference>
<dbReference type="RefSeq" id="WP_343804261.1">
    <property type="nucleotide sequence ID" value="NZ_BAAAET010000002.1"/>
</dbReference>
<accession>A0ABN1I4W5</accession>
<proteinExistence type="inferred from homology"/>
<dbReference type="InterPro" id="IPR010930">
    <property type="entry name" value="Flg_bb/hook_C_dom"/>
</dbReference>
<dbReference type="Pfam" id="PF00460">
    <property type="entry name" value="Flg_bb_rod"/>
    <property type="match status" value="1"/>
</dbReference>
<protein>
    <recommendedName>
        <fullName evidence="4">Flagellar hook-associated protein 1</fullName>
    </recommendedName>
</protein>
<evidence type="ECO:0000259" key="7">
    <source>
        <dbReference type="Pfam" id="PF00460"/>
    </source>
</evidence>
<evidence type="ECO:0000313" key="11">
    <source>
        <dbReference type="Proteomes" id="UP001499915"/>
    </source>
</evidence>
<dbReference type="Proteomes" id="UP001499915">
    <property type="component" value="Unassembled WGS sequence"/>
</dbReference>
<dbReference type="InterPro" id="IPR002371">
    <property type="entry name" value="FlgK"/>
</dbReference>
<keyword evidence="11" id="KW-1185">Reference proteome</keyword>
<evidence type="ECO:0000256" key="4">
    <source>
        <dbReference type="ARBA" id="ARBA00016244"/>
    </source>
</evidence>
<dbReference type="InterPro" id="IPR053927">
    <property type="entry name" value="FlgK_helical"/>
</dbReference>
<dbReference type="SUPFAM" id="SSF64518">
    <property type="entry name" value="Phase 1 flagellin"/>
    <property type="match status" value="2"/>
</dbReference>
<comment type="caution">
    <text evidence="10">The sequence shown here is derived from an EMBL/GenBank/DDBJ whole genome shotgun (WGS) entry which is preliminary data.</text>
</comment>
<name>A0ABN1I4W5_9GAMM</name>
<dbReference type="NCBIfam" id="TIGR02492">
    <property type="entry name" value="flgK_ends"/>
    <property type="match status" value="1"/>
</dbReference>
<feature type="domain" description="Flagellar basal-body/hook protein C-terminal" evidence="8">
    <location>
        <begin position="633"/>
        <end position="670"/>
    </location>
</feature>
<evidence type="ECO:0000256" key="5">
    <source>
        <dbReference type="ARBA" id="ARBA00022525"/>
    </source>
</evidence>
<dbReference type="InterPro" id="IPR001444">
    <property type="entry name" value="Flag_bb_rod_N"/>
</dbReference>
<keyword evidence="10" id="KW-0969">Cilium</keyword>
<reference evidence="10 11" key="1">
    <citation type="journal article" date="2019" name="Int. J. Syst. Evol. Microbiol.">
        <title>The Global Catalogue of Microorganisms (GCM) 10K type strain sequencing project: providing services to taxonomists for standard genome sequencing and annotation.</title>
        <authorList>
            <consortium name="The Broad Institute Genomics Platform"/>
            <consortium name="The Broad Institute Genome Sequencing Center for Infectious Disease"/>
            <person name="Wu L."/>
            <person name="Ma J."/>
        </authorList>
    </citation>
    <scope>NUCLEOTIDE SEQUENCE [LARGE SCALE GENOMIC DNA]</scope>
    <source>
        <strain evidence="10 11">JCM 15134</strain>
    </source>
</reference>
<evidence type="ECO:0000256" key="3">
    <source>
        <dbReference type="ARBA" id="ARBA00009677"/>
    </source>
</evidence>
<feature type="domain" description="Flagellar hook-associated protein FlgK helical" evidence="9">
    <location>
        <begin position="87"/>
        <end position="319"/>
    </location>
</feature>
<keyword evidence="5" id="KW-0964">Secreted</keyword>
<keyword evidence="10" id="KW-0282">Flagellum</keyword>
<comment type="similarity">
    <text evidence="3">Belongs to the flagella basal body rod proteins family.</text>
</comment>
<dbReference type="PRINTS" id="PR01005">
    <property type="entry name" value="FLGHOOKAP1"/>
</dbReference>
<evidence type="ECO:0000256" key="2">
    <source>
        <dbReference type="ARBA" id="ARBA00004613"/>
    </source>
</evidence>
<dbReference type="EMBL" id="BAAAET010000002">
    <property type="protein sequence ID" value="GAA0688694.1"/>
    <property type="molecule type" value="Genomic_DNA"/>
</dbReference>
<dbReference type="Pfam" id="PF06429">
    <property type="entry name" value="Flg_bbr_C"/>
    <property type="match status" value="1"/>
</dbReference>
<evidence type="ECO:0000259" key="8">
    <source>
        <dbReference type="Pfam" id="PF06429"/>
    </source>
</evidence>
<feature type="domain" description="Flagellar basal body rod protein N-terminal" evidence="7">
    <location>
        <begin position="7"/>
        <end position="36"/>
    </location>
</feature>
<evidence type="ECO:0000256" key="6">
    <source>
        <dbReference type="ARBA" id="ARBA00023143"/>
    </source>
</evidence>
<dbReference type="Pfam" id="PF22638">
    <property type="entry name" value="FlgK_D1"/>
    <property type="match status" value="1"/>
</dbReference>